<evidence type="ECO:0000256" key="3">
    <source>
        <dbReference type="ARBA" id="ARBA00022801"/>
    </source>
</evidence>
<evidence type="ECO:0000256" key="5">
    <source>
        <dbReference type="ARBA" id="ARBA00051722"/>
    </source>
</evidence>
<reference evidence="9" key="1">
    <citation type="submission" date="2020-03" db="EMBL/GenBank/DDBJ databases">
        <title>Genome sequences of seven Enterobacteriaceae strains isolated from Canadian wastewater treatment facilities.</title>
        <authorList>
            <person name="Huang H."/>
            <person name="Chmara J.T."/>
            <person name="Duceppe M.-O."/>
        </authorList>
    </citation>
    <scope>NUCLEOTIDE SEQUENCE [LARGE SCALE GENOMIC DNA]</scope>
    <source>
        <strain evidence="9">Biosolid 3</strain>
    </source>
</reference>
<evidence type="ECO:0000256" key="1">
    <source>
        <dbReference type="ARBA" id="ARBA00011063"/>
    </source>
</evidence>
<accession>A0AAE7EJ47</accession>
<dbReference type="AlphaFoldDB" id="A0AAE7EJ47"/>
<dbReference type="Gene3D" id="3.40.50.2300">
    <property type="match status" value="1"/>
</dbReference>
<protein>
    <recommendedName>
        <fullName evidence="2">protein-tyrosine-phosphatase</fullName>
        <ecNumber evidence="2">3.1.3.48</ecNumber>
    </recommendedName>
</protein>
<feature type="domain" description="Phosphotyrosine protein phosphatase I" evidence="7">
    <location>
        <begin position="3"/>
        <end position="141"/>
    </location>
</feature>
<name>A0AAE7EJ47_SERFO</name>
<dbReference type="EC" id="3.1.3.48" evidence="2"/>
<dbReference type="InterPro" id="IPR017867">
    <property type="entry name" value="Tyr_phospatase_low_mol_wt"/>
</dbReference>
<gene>
    <name evidence="8" type="ORF">G9399_17545</name>
</gene>
<organism evidence="8 9">
    <name type="scientific">Serratia fonticola</name>
    <dbReference type="NCBI Taxonomy" id="47917"/>
    <lineage>
        <taxon>Bacteria</taxon>
        <taxon>Pseudomonadati</taxon>
        <taxon>Pseudomonadota</taxon>
        <taxon>Gammaproteobacteria</taxon>
        <taxon>Enterobacterales</taxon>
        <taxon>Yersiniaceae</taxon>
        <taxon>Serratia</taxon>
    </lineage>
</organism>
<evidence type="ECO:0000256" key="2">
    <source>
        <dbReference type="ARBA" id="ARBA00013064"/>
    </source>
</evidence>
<dbReference type="InterPro" id="IPR036196">
    <property type="entry name" value="Ptyr_pPase_sf"/>
</dbReference>
<dbReference type="PANTHER" id="PTHR11717:SF31">
    <property type="entry name" value="LOW MOLECULAR WEIGHT PROTEIN-TYROSINE-PHOSPHATASE ETP-RELATED"/>
    <property type="match status" value="1"/>
</dbReference>
<dbReference type="RefSeq" id="WP_173409555.1">
    <property type="nucleotide sequence ID" value="NZ_CP054160.3"/>
</dbReference>
<dbReference type="PRINTS" id="PR00719">
    <property type="entry name" value="LMWPTPASE"/>
</dbReference>
<feature type="active site" description="Proton donor" evidence="6">
    <location>
        <position position="115"/>
    </location>
</feature>
<dbReference type="SUPFAM" id="SSF52788">
    <property type="entry name" value="Phosphotyrosine protein phosphatases I"/>
    <property type="match status" value="1"/>
</dbReference>
<dbReference type="GO" id="GO:0004725">
    <property type="term" value="F:protein tyrosine phosphatase activity"/>
    <property type="evidence" value="ECO:0007669"/>
    <property type="project" value="UniProtKB-EC"/>
</dbReference>
<keyword evidence="3" id="KW-0378">Hydrolase</keyword>
<comment type="catalytic activity">
    <reaction evidence="5">
        <text>O-phospho-L-tyrosyl-[protein] + H2O = L-tyrosyl-[protein] + phosphate</text>
        <dbReference type="Rhea" id="RHEA:10684"/>
        <dbReference type="Rhea" id="RHEA-COMP:10136"/>
        <dbReference type="Rhea" id="RHEA-COMP:20101"/>
        <dbReference type="ChEBI" id="CHEBI:15377"/>
        <dbReference type="ChEBI" id="CHEBI:43474"/>
        <dbReference type="ChEBI" id="CHEBI:46858"/>
        <dbReference type="ChEBI" id="CHEBI:61978"/>
        <dbReference type="EC" id="3.1.3.48"/>
    </reaction>
</comment>
<evidence type="ECO:0000256" key="6">
    <source>
        <dbReference type="PIRSR" id="PIRSR617867-1"/>
    </source>
</evidence>
<evidence type="ECO:0000256" key="4">
    <source>
        <dbReference type="ARBA" id="ARBA00022912"/>
    </source>
</evidence>
<evidence type="ECO:0000313" key="8">
    <source>
        <dbReference type="EMBL" id="QKJ59781.1"/>
    </source>
</evidence>
<sequence>MFDSILVVCVGNICRSPIGERLLRKLLPEKKINSAGLGALVGKPADDSASKTALSHGLSLDGHIAQQLTAQLCRDHDLILVMERGHIEAVCKLLPEIRGKVMLYGHWHGNNEIPDPYKKSLEAFEFVFNELNASAVKWAQKLS</sequence>
<feature type="active site" evidence="6">
    <location>
        <position position="15"/>
    </location>
</feature>
<feature type="active site" description="Nucleophile" evidence="6">
    <location>
        <position position="9"/>
    </location>
</feature>
<dbReference type="Proteomes" id="UP000503464">
    <property type="component" value="Chromosome"/>
</dbReference>
<evidence type="ECO:0000259" key="7">
    <source>
        <dbReference type="SMART" id="SM00226"/>
    </source>
</evidence>
<dbReference type="InterPro" id="IPR023485">
    <property type="entry name" value="Ptyr_pPase"/>
</dbReference>
<proteinExistence type="inferred from homology"/>
<evidence type="ECO:0000313" key="9">
    <source>
        <dbReference type="Proteomes" id="UP000503464"/>
    </source>
</evidence>
<dbReference type="FunFam" id="3.40.50.2300:FF:000041">
    <property type="entry name" value="Low molecular weight protein-tyrosine-phosphatase"/>
    <property type="match status" value="1"/>
</dbReference>
<comment type="similarity">
    <text evidence="1">Belongs to the low molecular weight phosphotyrosine protein phosphatase family.</text>
</comment>
<dbReference type="CDD" id="cd16343">
    <property type="entry name" value="LMWPTP"/>
    <property type="match status" value="1"/>
</dbReference>
<dbReference type="PANTHER" id="PTHR11717">
    <property type="entry name" value="LOW MOLECULAR WEIGHT PROTEIN TYROSINE PHOSPHATASE"/>
    <property type="match status" value="1"/>
</dbReference>
<keyword evidence="4" id="KW-0904">Protein phosphatase</keyword>
<dbReference type="InterPro" id="IPR050438">
    <property type="entry name" value="LMW_PTPase"/>
</dbReference>
<dbReference type="Pfam" id="PF01451">
    <property type="entry name" value="LMWPc"/>
    <property type="match status" value="1"/>
</dbReference>
<dbReference type="SMART" id="SM00226">
    <property type="entry name" value="LMWPc"/>
    <property type="match status" value="1"/>
</dbReference>
<dbReference type="EMBL" id="CP054160">
    <property type="protein sequence ID" value="QKJ59781.1"/>
    <property type="molecule type" value="Genomic_DNA"/>
</dbReference>